<dbReference type="AlphaFoldDB" id="A0A3P3F8J5"/>
<sequence>MSVRALHPDRVDEARVHAYSTFAPLLIHSLAQRLARCQGMKELDKLETSLVRLVEETAVAAPDGDAMKEFAVELVVSTLRNVREHPDAKHDLEEIDDRRTAGRSENPETLEEQLQSGLEDSFPASDPPAVVSTAITGGSKDIVGTDEVLRRKKEASGRRQEQGRKQERNTN</sequence>
<gene>
    <name evidence="2" type="ORF">EH240_25900</name>
</gene>
<dbReference type="RefSeq" id="WP_125003929.1">
    <property type="nucleotide sequence ID" value="NZ_RQXT01000039.1"/>
</dbReference>
<dbReference type="EMBL" id="RQXT01000039">
    <property type="protein sequence ID" value="RRH94973.1"/>
    <property type="molecule type" value="Genomic_DNA"/>
</dbReference>
<proteinExistence type="predicted"/>
<evidence type="ECO:0000256" key="1">
    <source>
        <dbReference type="SAM" id="MobiDB-lite"/>
    </source>
</evidence>
<feature type="compositionally biased region" description="Basic and acidic residues" evidence="1">
    <location>
        <begin position="154"/>
        <end position="171"/>
    </location>
</feature>
<accession>A0A3P3F8J5</accession>
<keyword evidence="3" id="KW-1185">Reference proteome</keyword>
<dbReference type="Proteomes" id="UP000273786">
    <property type="component" value="Unassembled WGS sequence"/>
</dbReference>
<reference evidence="2 3" key="1">
    <citation type="submission" date="2018-11" db="EMBL/GenBank/DDBJ databases">
        <title>the genome of Mesorhizobium tamadayense DSM 28320.</title>
        <authorList>
            <person name="Gao J."/>
        </authorList>
    </citation>
    <scope>NUCLEOTIDE SEQUENCE [LARGE SCALE GENOMIC DNA]</scope>
    <source>
        <strain evidence="2 3">DSM 28320</strain>
    </source>
</reference>
<evidence type="ECO:0000313" key="3">
    <source>
        <dbReference type="Proteomes" id="UP000273786"/>
    </source>
</evidence>
<feature type="compositionally biased region" description="Basic and acidic residues" evidence="1">
    <location>
        <begin position="82"/>
        <end position="106"/>
    </location>
</feature>
<name>A0A3P3F8J5_9HYPH</name>
<evidence type="ECO:0000313" key="2">
    <source>
        <dbReference type="EMBL" id="RRH94973.1"/>
    </source>
</evidence>
<feature type="region of interest" description="Disordered" evidence="1">
    <location>
        <begin position="82"/>
        <end position="171"/>
    </location>
</feature>
<comment type="caution">
    <text evidence="2">The sequence shown here is derived from an EMBL/GenBank/DDBJ whole genome shotgun (WGS) entry which is preliminary data.</text>
</comment>
<organism evidence="2 3">
    <name type="scientific">Mesorhizobium tamadayense</name>
    <dbReference type="NCBI Taxonomy" id="425306"/>
    <lineage>
        <taxon>Bacteria</taxon>
        <taxon>Pseudomonadati</taxon>
        <taxon>Pseudomonadota</taxon>
        <taxon>Alphaproteobacteria</taxon>
        <taxon>Hyphomicrobiales</taxon>
        <taxon>Phyllobacteriaceae</taxon>
        <taxon>Mesorhizobium</taxon>
    </lineage>
</organism>
<dbReference type="OrthoDB" id="8101404at2"/>
<protein>
    <submittedName>
        <fullName evidence="2">Uncharacterized protein</fullName>
    </submittedName>
</protein>